<feature type="transmembrane region" description="Helical" evidence="1">
    <location>
        <begin position="58"/>
        <end position="77"/>
    </location>
</feature>
<organism evidence="2 3">
    <name type="scientific">Paenibacillus odorifer</name>
    <dbReference type="NCBI Taxonomy" id="189426"/>
    <lineage>
        <taxon>Bacteria</taxon>
        <taxon>Bacillati</taxon>
        <taxon>Bacillota</taxon>
        <taxon>Bacilli</taxon>
        <taxon>Bacillales</taxon>
        <taxon>Paenibacillaceae</taxon>
        <taxon>Paenibacillus</taxon>
    </lineage>
</organism>
<accession>A0ABX3GQA2</accession>
<evidence type="ECO:0000313" key="3">
    <source>
        <dbReference type="Proteomes" id="UP000187158"/>
    </source>
</evidence>
<evidence type="ECO:0000313" key="2">
    <source>
        <dbReference type="EMBL" id="OMD34665.1"/>
    </source>
</evidence>
<feature type="transmembrane region" description="Helical" evidence="1">
    <location>
        <begin position="28"/>
        <end position="52"/>
    </location>
</feature>
<dbReference type="Proteomes" id="UP000187158">
    <property type="component" value="Unassembled WGS sequence"/>
</dbReference>
<proteinExistence type="predicted"/>
<keyword evidence="3" id="KW-1185">Reference proteome</keyword>
<dbReference type="RefSeq" id="WP_076218674.1">
    <property type="nucleotide sequence ID" value="NZ_MPTJ01000018.1"/>
</dbReference>
<name>A0ABX3GQA2_9BACL</name>
<comment type="caution">
    <text evidence="2">The sequence shown here is derived from an EMBL/GenBank/DDBJ whole genome shotgun (WGS) entry which is preliminary data.</text>
</comment>
<reference evidence="2 3" key="1">
    <citation type="submission" date="2016-11" db="EMBL/GenBank/DDBJ databases">
        <title>Paenibacillus species isolates.</title>
        <authorList>
            <person name="Beno S.M."/>
        </authorList>
    </citation>
    <scope>NUCLEOTIDE SEQUENCE [LARGE SCALE GENOMIC DNA]</scope>
    <source>
        <strain evidence="2 3">FSL H7-0433</strain>
    </source>
</reference>
<keyword evidence="1" id="KW-1133">Transmembrane helix</keyword>
<gene>
    <name evidence="2" type="ORF">BSO21_10900</name>
</gene>
<keyword evidence="1" id="KW-0812">Transmembrane</keyword>
<sequence>MDELELSKDLLKAREKAMKNSLKARLRLVIPLSLMPLLTVGLLTFFLPVYLASHEIKWILYAGLFTCAMIFLGYFMYKYKTRDL</sequence>
<keyword evidence="1" id="KW-0472">Membrane</keyword>
<evidence type="ECO:0000256" key="1">
    <source>
        <dbReference type="SAM" id="Phobius"/>
    </source>
</evidence>
<dbReference type="EMBL" id="MPVP01000050">
    <property type="protein sequence ID" value="OMD34665.1"/>
    <property type="molecule type" value="Genomic_DNA"/>
</dbReference>
<protein>
    <submittedName>
        <fullName evidence="2">Uncharacterized protein</fullName>
    </submittedName>
</protein>